<evidence type="ECO:0000256" key="10">
    <source>
        <dbReference type="SAM" id="Phobius"/>
    </source>
</evidence>
<evidence type="ECO:0000256" key="5">
    <source>
        <dbReference type="ARBA" id="ARBA00022927"/>
    </source>
</evidence>
<evidence type="ECO:0000256" key="4">
    <source>
        <dbReference type="ARBA" id="ARBA00022692"/>
    </source>
</evidence>
<dbReference type="GO" id="GO:0016020">
    <property type="term" value="C:membrane"/>
    <property type="evidence" value="ECO:0007669"/>
    <property type="project" value="UniProtKB-SubCell"/>
</dbReference>
<feature type="transmembrane region" description="Helical" evidence="10">
    <location>
        <begin position="6"/>
        <end position="22"/>
    </location>
</feature>
<evidence type="ECO:0000256" key="6">
    <source>
        <dbReference type="ARBA" id="ARBA00022989"/>
    </source>
</evidence>
<dbReference type="EMBL" id="JBGFUD010008557">
    <property type="protein sequence ID" value="MFH4982135.1"/>
    <property type="molecule type" value="Genomic_DNA"/>
</dbReference>
<dbReference type="PANTHER" id="PTHR15858:SF0">
    <property type="entry name" value="IMMEDIATE EARLY RESPONSE 3-INTERACTING PROTEIN 1"/>
    <property type="match status" value="1"/>
</dbReference>
<protein>
    <recommendedName>
        <fullName evidence="2">Immediate early response 3-interacting protein 1</fullName>
    </recommendedName>
</protein>
<keyword evidence="6 10" id="KW-1133">Transmembrane helix</keyword>
<organism evidence="11 12">
    <name type="scientific">Gnathostoma spinigerum</name>
    <dbReference type="NCBI Taxonomy" id="75299"/>
    <lineage>
        <taxon>Eukaryota</taxon>
        <taxon>Metazoa</taxon>
        <taxon>Ecdysozoa</taxon>
        <taxon>Nematoda</taxon>
        <taxon>Chromadorea</taxon>
        <taxon>Rhabditida</taxon>
        <taxon>Spirurina</taxon>
        <taxon>Gnathostomatomorpha</taxon>
        <taxon>Gnathostomatoidea</taxon>
        <taxon>Gnathostomatidae</taxon>
        <taxon>Gnathostoma</taxon>
    </lineage>
</organism>
<evidence type="ECO:0000256" key="3">
    <source>
        <dbReference type="ARBA" id="ARBA00022448"/>
    </source>
</evidence>
<gene>
    <name evidence="11" type="ORF">AB6A40_008844</name>
</gene>
<feature type="transmembrane region" description="Helical" evidence="10">
    <location>
        <begin position="55"/>
        <end position="81"/>
    </location>
</feature>
<evidence type="ECO:0000256" key="2">
    <source>
        <dbReference type="ARBA" id="ARBA00016434"/>
    </source>
</evidence>
<keyword evidence="4 10" id="KW-0812">Transmembrane</keyword>
<evidence type="ECO:0000256" key="8">
    <source>
        <dbReference type="ARBA" id="ARBA00024203"/>
    </source>
</evidence>
<dbReference type="PANTHER" id="PTHR15858">
    <property type="entry name" value="IMMEDIATE EARLY RESPONSE 3-INTERACTING PROTEIN 1"/>
    <property type="match status" value="1"/>
</dbReference>
<keyword evidence="3" id="KW-0813">Transport</keyword>
<dbReference type="Pfam" id="PF08571">
    <property type="entry name" value="Yos1"/>
    <property type="match status" value="1"/>
</dbReference>
<comment type="subcellular location">
    <subcellularLocation>
        <location evidence="1">Membrane</location>
    </subcellularLocation>
</comment>
<evidence type="ECO:0000313" key="11">
    <source>
        <dbReference type="EMBL" id="MFH4982135.1"/>
    </source>
</evidence>
<evidence type="ECO:0000256" key="7">
    <source>
        <dbReference type="ARBA" id="ARBA00023136"/>
    </source>
</evidence>
<evidence type="ECO:0000256" key="1">
    <source>
        <dbReference type="ARBA" id="ARBA00004370"/>
    </source>
</evidence>
<dbReference type="AlphaFoldDB" id="A0ABD6ERG1"/>
<keyword evidence="7 10" id="KW-0472">Membrane</keyword>
<keyword evidence="12" id="KW-1185">Reference proteome</keyword>
<comment type="function">
    <text evidence="9">Regulator of endoplasmic reticulum secretion that acts as a key determinant of brain size. Required for secretion of extracellular matrix proteins. Required for correct brain development by depositing sufficient extracellular matrix proteins for tissue integrity and the proliferation of neural progenitors. Acts as a regulator of the unfolded protein response (UPR).</text>
</comment>
<evidence type="ECO:0000313" key="12">
    <source>
        <dbReference type="Proteomes" id="UP001608902"/>
    </source>
</evidence>
<keyword evidence="5" id="KW-0653">Protein transport</keyword>
<proteinExistence type="inferred from homology"/>
<name>A0ABD6ERG1_9BILA</name>
<dbReference type="InterPro" id="IPR013880">
    <property type="entry name" value="Yos1"/>
</dbReference>
<dbReference type="GO" id="GO:0015031">
    <property type="term" value="P:protein transport"/>
    <property type="evidence" value="ECO:0007669"/>
    <property type="project" value="UniProtKB-KW"/>
</dbReference>
<evidence type="ECO:0000256" key="9">
    <source>
        <dbReference type="ARBA" id="ARBA00045999"/>
    </source>
</evidence>
<dbReference type="Proteomes" id="UP001608902">
    <property type="component" value="Unassembled WGS sequence"/>
</dbReference>
<accession>A0ABD6ERG1</accession>
<reference evidence="11 12" key="1">
    <citation type="submission" date="2024-08" db="EMBL/GenBank/DDBJ databases">
        <title>Gnathostoma spinigerum genome.</title>
        <authorList>
            <person name="Gonzalez-Bertolin B."/>
            <person name="Monzon S."/>
            <person name="Zaballos A."/>
            <person name="Jimenez P."/>
            <person name="Dekumyoy P."/>
            <person name="Varona S."/>
            <person name="Cuesta I."/>
            <person name="Sumanam S."/>
            <person name="Adisakwattana P."/>
            <person name="Gasser R.B."/>
            <person name="Hernandez-Gonzalez A."/>
            <person name="Young N.D."/>
            <person name="Perteguer M.J."/>
        </authorList>
    </citation>
    <scope>NUCLEOTIDE SEQUENCE [LARGE SCALE GENOMIC DNA]</scope>
    <source>
        <strain evidence="11">AL3</strain>
        <tissue evidence="11">Liver</tissue>
    </source>
</reference>
<comment type="similarity">
    <text evidence="8">Belongs to the YOS1 family.</text>
</comment>
<sequence>MVSFYGLLEASLLVLNGIAILNRERFLKKFGLSSPVATFEMPAQSPTVKQQLINLILAVQTVMRVPLIGINLLVIIIKLLVG</sequence>
<comment type="caution">
    <text evidence="11">The sequence shown here is derived from an EMBL/GenBank/DDBJ whole genome shotgun (WGS) entry which is preliminary data.</text>
</comment>